<dbReference type="GO" id="GO:0032259">
    <property type="term" value="P:methylation"/>
    <property type="evidence" value="ECO:0007669"/>
    <property type="project" value="UniProtKB-KW"/>
</dbReference>
<dbReference type="CDD" id="cd02440">
    <property type="entry name" value="AdoMet_MTases"/>
    <property type="match status" value="1"/>
</dbReference>
<name>A0A3E0LKP8_9CHRO</name>
<dbReference type="Proteomes" id="UP000257002">
    <property type="component" value="Unassembled WGS sequence"/>
</dbReference>
<dbReference type="EMBL" id="QQWD01000029">
    <property type="protein sequence ID" value="REJ48035.1"/>
    <property type="molecule type" value="Genomic_DNA"/>
</dbReference>
<evidence type="ECO:0000313" key="2">
    <source>
        <dbReference type="EMBL" id="REJ48035.1"/>
    </source>
</evidence>
<dbReference type="SUPFAM" id="SSF53335">
    <property type="entry name" value="S-adenosyl-L-methionine-dependent methyltransferases"/>
    <property type="match status" value="1"/>
</dbReference>
<proteinExistence type="predicted"/>
<reference evidence="2 3" key="1">
    <citation type="submission" date="2017-10" db="EMBL/GenBank/DDBJ databases">
        <title>A large-scale comparative metagenomic study reveals the eutrophication-driven functional interactions in six Microcystis-epibionts communities.</title>
        <authorList>
            <person name="Li Q."/>
            <person name="Lin F."/>
        </authorList>
    </citation>
    <scope>NUCLEOTIDE SEQUENCE [LARGE SCALE GENOMIC DNA]</scope>
    <source>
        <strain evidence="2">TW10</strain>
    </source>
</reference>
<gene>
    <name evidence="2" type="ORF">DWQ51_19490</name>
</gene>
<evidence type="ECO:0000313" key="3">
    <source>
        <dbReference type="Proteomes" id="UP000257002"/>
    </source>
</evidence>
<dbReference type="Gene3D" id="3.40.50.150">
    <property type="entry name" value="Vaccinia Virus protein VP39"/>
    <property type="match status" value="1"/>
</dbReference>
<comment type="caution">
    <text evidence="2">The sequence shown here is derived from an EMBL/GenBank/DDBJ whole genome shotgun (WGS) entry which is preliminary data.</text>
</comment>
<sequence length="228" mass="25944">MIGICNLCGSVVVQIHPGYFGTRCLNCRSTKINRAVGLTIESLNFSTSTSVYELSSRGALYKFLKGKFKNLYFSEYFDDVPLGLMKNSVVCQDVQNLLLNDESFNDESFNLVTSTEVFEHVPDDSKGFSEIYRVLKKDGYFIFTVPLLDNPKTVERCFLQPDGTIIHQLEPEYHGDRIRGQGRVLAFRNYGLDITKRLESCGFHAEIRLVNSTRNVIEDQKVIIAKKM</sequence>
<dbReference type="AlphaFoldDB" id="A0A3E0LKP8"/>
<keyword evidence="2" id="KW-0808">Transferase</keyword>
<dbReference type="Pfam" id="PF08241">
    <property type="entry name" value="Methyltransf_11"/>
    <property type="match status" value="1"/>
</dbReference>
<evidence type="ECO:0000259" key="1">
    <source>
        <dbReference type="Pfam" id="PF08241"/>
    </source>
</evidence>
<feature type="domain" description="Methyltransferase type 11" evidence="1">
    <location>
        <begin position="90"/>
        <end position="143"/>
    </location>
</feature>
<dbReference type="GO" id="GO:0008757">
    <property type="term" value="F:S-adenosylmethionine-dependent methyltransferase activity"/>
    <property type="evidence" value="ECO:0007669"/>
    <property type="project" value="InterPro"/>
</dbReference>
<keyword evidence="2" id="KW-0489">Methyltransferase</keyword>
<organism evidence="2 3">
    <name type="scientific">Microcystis wesenbergii TW10</name>
    <dbReference type="NCBI Taxonomy" id="2060474"/>
    <lineage>
        <taxon>Bacteria</taxon>
        <taxon>Bacillati</taxon>
        <taxon>Cyanobacteriota</taxon>
        <taxon>Cyanophyceae</taxon>
        <taxon>Oscillatoriophycideae</taxon>
        <taxon>Chroococcales</taxon>
        <taxon>Microcystaceae</taxon>
        <taxon>Microcystis</taxon>
    </lineage>
</organism>
<accession>A0A3E0LKP8</accession>
<dbReference type="InterPro" id="IPR029063">
    <property type="entry name" value="SAM-dependent_MTases_sf"/>
</dbReference>
<dbReference type="InterPro" id="IPR013216">
    <property type="entry name" value="Methyltransf_11"/>
</dbReference>
<protein>
    <submittedName>
        <fullName evidence="2">Class I SAM-dependent methyltransferase</fullName>
    </submittedName>
</protein>